<feature type="modified residue" description="4-aspartylphosphate" evidence="1">
    <location>
        <position position="65"/>
    </location>
</feature>
<sequence>MERIADENQLLCGARILIAEDEILIALDIEAAFRDAGADIVGPCATLGSALDAVRKEALSLAVLDVRLGAATTEEVSDLLSERGIPFLFYTGQTLPAEMQRKCDGAVIVDKPATQQDLVDAAAKVLAA</sequence>
<dbReference type="OrthoDB" id="582170at2"/>
<feature type="domain" description="Response regulatory" evidence="2">
    <location>
        <begin position="15"/>
        <end position="126"/>
    </location>
</feature>
<dbReference type="AlphaFoldDB" id="A0A6N7LJ96"/>
<evidence type="ECO:0000259" key="2">
    <source>
        <dbReference type="PROSITE" id="PS50110"/>
    </source>
</evidence>
<dbReference type="InterPro" id="IPR001789">
    <property type="entry name" value="Sig_transdc_resp-reg_receiver"/>
</dbReference>
<dbReference type="EMBL" id="WITC01000090">
    <property type="protein sequence ID" value="MQX17299.1"/>
    <property type="molecule type" value="Genomic_DNA"/>
</dbReference>
<dbReference type="PROSITE" id="PS50110">
    <property type="entry name" value="RESPONSE_REGULATORY"/>
    <property type="match status" value="1"/>
</dbReference>
<keyword evidence="4" id="KW-1185">Reference proteome</keyword>
<name>A0A6N7LJ96_SINTE</name>
<proteinExistence type="predicted"/>
<evidence type="ECO:0000313" key="3">
    <source>
        <dbReference type="EMBL" id="MQX17299.1"/>
    </source>
</evidence>
<dbReference type="GO" id="GO:0000160">
    <property type="term" value="P:phosphorelay signal transduction system"/>
    <property type="evidence" value="ECO:0007669"/>
    <property type="project" value="InterPro"/>
</dbReference>
<protein>
    <submittedName>
        <fullName evidence="3">Response regulator</fullName>
    </submittedName>
</protein>
<accession>A0A6N7LJ96</accession>
<evidence type="ECO:0000313" key="4">
    <source>
        <dbReference type="Proteomes" id="UP000439983"/>
    </source>
</evidence>
<dbReference type="RefSeq" id="WP_153441170.1">
    <property type="nucleotide sequence ID" value="NZ_JACIGA010000001.1"/>
</dbReference>
<keyword evidence="1" id="KW-0597">Phosphoprotein</keyword>
<dbReference type="InterPro" id="IPR011006">
    <property type="entry name" value="CheY-like_superfamily"/>
</dbReference>
<dbReference type="Proteomes" id="UP000439983">
    <property type="component" value="Unassembled WGS sequence"/>
</dbReference>
<gene>
    <name evidence="3" type="ORF">GHK62_21765</name>
</gene>
<organism evidence="3 4">
    <name type="scientific">Sinorhizobium terangae</name>
    <dbReference type="NCBI Taxonomy" id="110322"/>
    <lineage>
        <taxon>Bacteria</taxon>
        <taxon>Pseudomonadati</taxon>
        <taxon>Pseudomonadota</taxon>
        <taxon>Alphaproteobacteria</taxon>
        <taxon>Hyphomicrobiales</taxon>
        <taxon>Rhizobiaceae</taxon>
        <taxon>Sinorhizobium/Ensifer group</taxon>
        <taxon>Sinorhizobium</taxon>
    </lineage>
</organism>
<dbReference type="SUPFAM" id="SSF52172">
    <property type="entry name" value="CheY-like"/>
    <property type="match status" value="1"/>
</dbReference>
<comment type="caution">
    <text evidence="3">The sequence shown here is derived from an EMBL/GenBank/DDBJ whole genome shotgun (WGS) entry which is preliminary data.</text>
</comment>
<dbReference type="Gene3D" id="3.40.50.2300">
    <property type="match status" value="1"/>
</dbReference>
<evidence type="ECO:0000256" key="1">
    <source>
        <dbReference type="PROSITE-ProRule" id="PRU00169"/>
    </source>
</evidence>
<reference evidence="3 4" key="1">
    <citation type="journal article" date="2013" name="Genome Biol.">
        <title>Comparative genomics of the core and accessory genomes of 48 Sinorhizobium strains comprising five genospecies.</title>
        <authorList>
            <person name="Sugawara M."/>
            <person name="Epstein B."/>
            <person name="Badgley B.D."/>
            <person name="Unno T."/>
            <person name="Xu L."/>
            <person name="Reese J."/>
            <person name="Gyaneshwar P."/>
            <person name="Denny R."/>
            <person name="Mudge J."/>
            <person name="Bharti A.K."/>
            <person name="Farmer A.D."/>
            <person name="May G.D."/>
            <person name="Woodward J.E."/>
            <person name="Medigue C."/>
            <person name="Vallenet D."/>
            <person name="Lajus A."/>
            <person name="Rouy Z."/>
            <person name="Martinez-Vaz B."/>
            <person name="Tiffin P."/>
            <person name="Young N.D."/>
            <person name="Sadowsky M.J."/>
        </authorList>
    </citation>
    <scope>NUCLEOTIDE SEQUENCE [LARGE SCALE GENOMIC DNA]</scope>
    <source>
        <strain evidence="3 4">USDA4894</strain>
    </source>
</reference>